<dbReference type="EMBL" id="QQAZ01000001">
    <property type="protein sequence ID" value="RDI55629.1"/>
    <property type="molecule type" value="Genomic_DNA"/>
</dbReference>
<dbReference type="PANTHER" id="PTHR28259">
    <property type="entry name" value="FLUORIDE EXPORT PROTEIN 1-RELATED"/>
    <property type="match status" value="1"/>
</dbReference>
<feature type="transmembrane region" description="Helical" evidence="10">
    <location>
        <begin position="84"/>
        <end position="101"/>
    </location>
</feature>
<accession>A0A370HJF8</accession>
<keyword evidence="6 10" id="KW-0407">Ion channel</keyword>
<dbReference type="HAMAP" id="MF_00454">
    <property type="entry name" value="FluC"/>
    <property type="match status" value="1"/>
</dbReference>
<evidence type="ECO:0000313" key="12">
    <source>
        <dbReference type="Proteomes" id="UP000255355"/>
    </source>
</evidence>
<comment type="similarity">
    <text evidence="7 10">Belongs to the fluoride channel Fluc/FEX (TC 1.A.43) family.</text>
</comment>
<keyword evidence="4 10" id="KW-1133">Transmembrane helix</keyword>
<protein>
    <recommendedName>
        <fullName evidence="10">Fluoride-specific ion channel FluC</fullName>
    </recommendedName>
</protein>
<evidence type="ECO:0000256" key="7">
    <source>
        <dbReference type="ARBA" id="ARBA00035120"/>
    </source>
</evidence>
<evidence type="ECO:0000256" key="9">
    <source>
        <dbReference type="ARBA" id="ARBA00049940"/>
    </source>
</evidence>
<evidence type="ECO:0000256" key="10">
    <source>
        <dbReference type="HAMAP-Rule" id="MF_00454"/>
    </source>
</evidence>
<evidence type="ECO:0000256" key="8">
    <source>
        <dbReference type="ARBA" id="ARBA00035585"/>
    </source>
</evidence>
<gene>
    <name evidence="10" type="primary">fluC</name>
    <name evidence="10" type="synonym">crcB</name>
    <name evidence="11" type="ORF">DFR68_101463</name>
</gene>
<dbReference type="GO" id="GO:0140114">
    <property type="term" value="P:cellular detoxification of fluoride"/>
    <property type="evidence" value="ECO:0007669"/>
    <property type="project" value="UniProtKB-UniRule"/>
</dbReference>
<proteinExistence type="inferred from homology"/>
<evidence type="ECO:0000256" key="5">
    <source>
        <dbReference type="ARBA" id="ARBA00023136"/>
    </source>
</evidence>
<feature type="transmembrane region" description="Helical" evidence="10">
    <location>
        <begin position="20"/>
        <end position="40"/>
    </location>
</feature>
<organism evidence="11 12">
    <name type="scientific">Nocardia mexicana</name>
    <dbReference type="NCBI Taxonomy" id="279262"/>
    <lineage>
        <taxon>Bacteria</taxon>
        <taxon>Bacillati</taxon>
        <taxon>Actinomycetota</taxon>
        <taxon>Actinomycetes</taxon>
        <taxon>Mycobacteriales</taxon>
        <taxon>Nocardiaceae</taxon>
        <taxon>Nocardia</taxon>
    </lineage>
</organism>
<keyword evidence="10" id="KW-0479">Metal-binding</keyword>
<feature type="binding site" evidence="10">
    <location>
        <position position="92"/>
    </location>
    <ligand>
        <name>Na(+)</name>
        <dbReference type="ChEBI" id="CHEBI:29101"/>
        <note>structural</note>
    </ligand>
</feature>
<dbReference type="AlphaFoldDB" id="A0A370HJF8"/>
<feature type="transmembrane region" description="Helical" evidence="10">
    <location>
        <begin position="52"/>
        <end position="77"/>
    </location>
</feature>
<dbReference type="STRING" id="1210089.GCA_001613165_06717"/>
<comment type="caution">
    <text evidence="11">The sequence shown here is derived from an EMBL/GenBank/DDBJ whole genome shotgun (WGS) entry which is preliminary data.</text>
</comment>
<dbReference type="GO" id="GO:0005886">
    <property type="term" value="C:plasma membrane"/>
    <property type="evidence" value="ECO:0007669"/>
    <property type="project" value="UniProtKB-SubCell"/>
</dbReference>
<evidence type="ECO:0000256" key="2">
    <source>
        <dbReference type="ARBA" id="ARBA00022475"/>
    </source>
</evidence>
<comment type="subcellular location">
    <subcellularLocation>
        <location evidence="1 10">Cell membrane</location>
        <topology evidence="1 10">Multi-pass membrane protein</topology>
    </subcellularLocation>
</comment>
<dbReference type="PANTHER" id="PTHR28259:SF1">
    <property type="entry name" value="FLUORIDE EXPORT PROTEIN 1-RELATED"/>
    <property type="match status" value="1"/>
</dbReference>
<dbReference type="GO" id="GO:0046872">
    <property type="term" value="F:metal ion binding"/>
    <property type="evidence" value="ECO:0007669"/>
    <property type="project" value="UniProtKB-KW"/>
</dbReference>
<dbReference type="InterPro" id="IPR003691">
    <property type="entry name" value="FluC"/>
</dbReference>
<evidence type="ECO:0000313" key="11">
    <source>
        <dbReference type="EMBL" id="RDI55629.1"/>
    </source>
</evidence>
<evidence type="ECO:0000256" key="3">
    <source>
        <dbReference type="ARBA" id="ARBA00022692"/>
    </source>
</evidence>
<keyword evidence="3 10" id="KW-0812">Transmembrane</keyword>
<dbReference type="Pfam" id="PF02537">
    <property type="entry name" value="CRCB"/>
    <property type="match status" value="1"/>
</dbReference>
<feature type="binding site" evidence="10">
    <location>
        <position position="95"/>
    </location>
    <ligand>
        <name>Na(+)</name>
        <dbReference type="ChEBI" id="CHEBI:29101"/>
        <note>structural</note>
    </ligand>
</feature>
<comment type="catalytic activity">
    <reaction evidence="8">
        <text>fluoride(in) = fluoride(out)</text>
        <dbReference type="Rhea" id="RHEA:76159"/>
        <dbReference type="ChEBI" id="CHEBI:17051"/>
    </reaction>
    <physiologicalReaction direction="left-to-right" evidence="8">
        <dbReference type="Rhea" id="RHEA:76160"/>
    </physiologicalReaction>
</comment>
<keyword evidence="10" id="KW-0813">Transport</keyword>
<sequence length="152" mass="16233">MTSRQTDRPDRRGSNRSQGAVLLAVALGGGLGAVARYGLAQWWPTPPGGFPWATFVTNVTGCFLIGVLMVAVAEIWIAHPLIRPFLGVGVLGGFTTFSTYANEIGELLRPGEAMVACVYLVGTLASALLATVAAMRLTRACYDSLRHRRAVR</sequence>
<keyword evidence="10" id="KW-0915">Sodium</keyword>
<keyword evidence="2 10" id="KW-1003">Cell membrane</keyword>
<name>A0A370HJF8_9NOCA</name>
<evidence type="ECO:0000256" key="6">
    <source>
        <dbReference type="ARBA" id="ARBA00023303"/>
    </source>
</evidence>
<evidence type="ECO:0000256" key="1">
    <source>
        <dbReference type="ARBA" id="ARBA00004651"/>
    </source>
</evidence>
<comment type="activity regulation">
    <text evidence="10">Na(+) is not transported, but it plays an essential structural role and its presence is essential for fluoride channel function.</text>
</comment>
<reference evidence="11 12" key="1">
    <citation type="submission" date="2018-07" db="EMBL/GenBank/DDBJ databases">
        <title>Genomic Encyclopedia of Type Strains, Phase IV (KMG-IV): sequencing the most valuable type-strain genomes for metagenomic binning, comparative biology and taxonomic classification.</title>
        <authorList>
            <person name="Goeker M."/>
        </authorList>
    </citation>
    <scope>NUCLEOTIDE SEQUENCE [LARGE SCALE GENOMIC DNA]</scope>
    <source>
        <strain evidence="11 12">DSM 44952</strain>
    </source>
</reference>
<keyword evidence="10" id="KW-0406">Ion transport</keyword>
<feature type="transmembrane region" description="Helical" evidence="10">
    <location>
        <begin position="113"/>
        <end position="138"/>
    </location>
</feature>
<dbReference type="GO" id="GO:0062054">
    <property type="term" value="F:fluoride channel activity"/>
    <property type="evidence" value="ECO:0007669"/>
    <property type="project" value="UniProtKB-UniRule"/>
</dbReference>
<keyword evidence="5 10" id="KW-0472">Membrane</keyword>
<evidence type="ECO:0000256" key="4">
    <source>
        <dbReference type="ARBA" id="ARBA00022989"/>
    </source>
</evidence>
<comment type="function">
    <text evidence="9 10">Fluoride-specific ion channel. Important for reducing fluoride concentration in the cell, thus reducing its toxicity.</text>
</comment>
<dbReference type="Proteomes" id="UP000255355">
    <property type="component" value="Unassembled WGS sequence"/>
</dbReference>
<keyword evidence="12" id="KW-1185">Reference proteome</keyword>
<dbReference type="RefSeq" id="WP_068029180.1">
    <property type="nucleotide sequence ID" value="NZ_QQAZ01000001.1"/>
</dbReference>